<accession>A0ACB8FR60</accession>
<sequence>MPLLDIQDKLGIDIDRWFTIQSAKQPYQRAAVCHAFEKEWLECSDGIGQIRSKTECKVEMDDLFECLNNYKMIRRLMTISAQKKKMIKEGKYTPPDYHTGKLDPDP</sequence>
<gene>
    <name evidence="1" type="primary">NDUFS5</name>
    <name evidence="1" type="ORF">K3G42_026160</name>
</gene>
<proteinExistence type="predicted"/>
<evidence type="ECO:0000313" key="2">
    <source>
        <dbReference type="Proteomes" id="UP000827872"/>
    </source>
</evidence>
<name>A0ACB8FR60_9SAUR</name>
<evidence type="ECO:0000313" key="1">
    <source>
        <dbReference type="EMBL" id="KAH8007854.1"/>
    </source>
</evidence>
<comment type="caution">
    <text evidence="1">The sequence shown here is derived from an EMBL/GenBank/DDBJ whole genome shotgun (WGS) entry which is preliminary data.</text>
</comment>
<protein>
    <submittedName>
        <fullName evidence="1">NADH dehydrogenase [ubiquinone] iron-sulfur protein 5</fullName>
    </submittedName>
</protein>
<organism evidence="1 2">
    <name type="scientific">Sphaerodactylus townsendi</name>
    <dbReference type="NCBI Taxonomy" id="933632"/>
    <lineage>
        <taxon>Eukaryota</taxon>
        <taxon>Metazoa</taxon>
        <taxon>Chordata</taxon>
        <taxon>Craniata</taxon>
        <taxon>Vertebrata</taxon>
        <taxon>Euteleostomi</taxon>
        <taxon>Lepidosauria</taxon>
        <taxon>Squamata</taxon>
        <taxon>Bifurcata</taxon>
        <taxon>Gekkota</taxon>
        <taxon>Sphaerodactylidae</taxon>
        <taxon>Sphaerodactylus</taxon>
    </lineage>
</organism>
<dbReference type="Proteomes" id="UP000827872">
    <property type="component" value="Linkage Group LG06"/>
</dbReference>
<dbReference type="EMBL" id="CM037619">
    <property type="protein sequence ID" value="KAH8007854.1"/>
    <property type="molecule type" value="Genomic_DNA"/>
</dbReference>
<reference evidence="1" key="1">
    <citation type="submission" date="2021-08" db="EMBL/GenBank/DDBJ databases">
        <title>The first chromosome-level gecko genome reveals the dynamic sex chromosomes of Neotropical dwarf geckos (Sphaerodactylidae: Sphaerodactylus).</title>
        <authorList>
            <person name="Pinto B.J."/>
            <person name="Keating S.E."/>
            <person name="Gamble T."/>
        </authorList>
    </citation>
    <scope>NUCLEOTIDE SEQUENCE</scope>
    <source>
        <strain evidence="1">TG3544</strain>
    </source>
</reference>
<keyword evidence="2" id="KW-1185">Reference proteome</keyword>